<dbReference type="HAMAP" id="MF_00201">
    <property type="entry name" value="RecO"/>
    <property type="match status" value="1"/>
</dbReference>
<proteinExistence type="inferred from homology"/>
<dbReference type="AlphaFoldDB" id="A0A368P847"/>
<evidence type="ECO:0000256" key="3">
    <source>
        <dbReference type="ARBA" id="ARBA00022763"/>
    </source>
</evidence>
<dbReference type="Gene3D" id="1.20.1440.120">
    <property type="entry name" value="Recombination protein O, C-terminal domain"/>
    <property type="match status" value="1"/>
</dbReference>
<keyword evidence="10" id="KW-1185">Reference proteome</keyword>
<dbReference type="Pfam" id="PF11967">
    <property type="entry name" value="RecO_N"/>
    <property type="match status" value="1"/>
</dbReference>
<dbReference type="InterPro" id="IPR022572">
    <property type="entry name" value="DNA_rep/recomb_RecO_N"/>
</dbReference>
<evidence type="ECO:0000256" key="6">
    <source>
        <dbReference type="ARBA" id="ARBA00033409"/>
    </source>
</evidence>
<dbReference type="GO" id="GO:0043590">
    <property type="term" value="C:bacterial nucleoid"/>
    <property type="evidence" value="ECO:0007669"/>
    <property type="project" value="TreeGrafter"/>
</dbReference>
<dbReference type="InterPro" id="IPR037278">
    <property type="entry name" value="ARFGAP/RecO"/>
</dbReference>
<dbReference type="EMBL" id="QPIG01000001">
    <property type="protein sequence ID" value="RCU58460.1"/>
    <property type="molecule type" value="Genomic_DNA"/>
</dbReference>
<dbReference type="GO" id="GO:0006310">
    <property type="term" value="P:DNA recombination"/>
    <property type="evidence" value="ECO:0007669"/>
    <property type="project" value="UniProtKB-UniRule"/>
</dbReference>
<dbReference type="Gene3D" id="2.40.50.140">
    <property type="entry name" value="Nucleic acid-binding proteins"/>
    <property type="match status" value="1"/>
</dbReference>
<dbReference type="PANTHER" id="PTHR33991:SF1">
    <property type="entry name" value="DNA REPAIR PROTEIN RECO"/>
    <property type="match status" value="1"/>
</dbReference>
<dbReference type="OrthoDB" id="9789152at2"/>
<comment type="similarity">
    <text evidence="1 7">Belongs to the RecO family.</text>
</comment>
<comment type="function">
    <text evidence="7">Involved in DNA repair and RecF pathway recombination.</text>
</comment>
<dbReference type="PANTHER" id="PTHR33991">
    <property type="entry name" value="DNA REPAIR PROTEIN RECO"/>
    <property type="match status" value="1"/>
</dbReference>
<evidence type="ECO:0000256" key="5">
    <source>
        <dbReference type="ARBA" id="ARBA00023204"/>
    </source>
</evidence>
<accession>A0A368P847</accession>
<sequence length="240" mass="27733">MIVRTNAIVLSKIKYGDNDLIVKCYTKQFGVVSFLLKGILKSKSGKLKNAYFQLLTQLQLEINYQNNRTLQYIKEVKPYLVYATLHNHIVKSTIVMFLAEVLSASLQEEEQNEALYEYLETSLQVLDIEDNCSNFHLLFLLKLTKHLGFYPETNNIQAPYFNLHAGRFEDKPTDIYSISGEKIVLLKQLLGTIFDDVSSIKINAKQRQEFLAMLLLYFDLHLGSFKKPKSLEVFNQLFST</sequence>
<dbReference type="SUPFAM" id="SSF50249">
    <property type="entry name" value="Nucleic acid-binding proteins"/>
    <property type="match status" value="1"/>
</dbReference>
<dbReference type="Proteomes" id="UP000252249">
    <property type="component" value="Unassembled WGS sequence"/>
</dbReference>
<name>A0A368P847_9FLAO</name>
<organism evidence="9 10">
    <name type="scientific">Oceanihabitans sediminis</name>
    <dbReference type="NCBI Taxonomy" id="1812012"/>
    <lineage>
        <taxon>Bacteria</taxon>
        <taxon>Pseudomonadati</taxon>
        <taxon>Bacteroidota</taxon>
        <taxon>Flavobacteriia</taxon>
        <taxon>Flavobacteriales</taxon>
        <taxon>Flavobacteriaceae</taxon>
        <taxon>Oceanihabitans</taxon>
    </lineage>
</organism>
<comment type="caution">
    <text evidence="9">The sequence shown here is derived from an EMBL/GenBank/DDBJ whole genome shotgun (WGS) entry which is preliminary data.</text>
</comment>
<dbReference type="Pfam" id="PF02565">
    <property type="entry name" value="RecO_C"/>
    <property type="match status" value="1"/>
</dbReference>
<dbReference type="InterPro" id="IPR012340">
    <property type="entry name" value="NA-bd_OB-fold"/>
</dbReference>
<evidence type="ECO:0000259" key="8">
    <source>
        <dbReference type="Pfam" id="PF11967"/>
    </source>
</evidence>
<evidence type="ECO:0000256" key="2">
    <source>
        <dbReference type="ARBA" id="ARBA00021310"/>
    </source>
</evidence>
<dbReference type="RefSeq" id="WP_113965809.1">
    <property type="nucleotide sequence ID" value="NZ_QNRP01000001.1"/>
</dbReference>
<feature type="domain" description="DNA replication/recombination mediator RecO N-terminal" evidence="8">
    <location>
        <begin position="1"/>
        <end position="78"/>
    </location>
</feature>
<dbReference type="InterPro" id="IPR042242">
    <property type="entry name" value="RecO_C"/>
</dbReference>
<protein>
    <recommendedName>
        <fullName evidence="2 7">DNA repair protein RecO</fullName>
    </recommendedName>
    <alternativeName>
        <fullName evidence="6 7">Recombination protein O</fullName>
    </alternativeName>
</protein>
<keyword evidence="4 7" id="KW-0233">DNA recombination</keyword>
<keyword evidence="3 7" id="KW-0227">DNA damage</keyword>
<evidence type="ECO:0000256" key="7">
    <source>
        <dbReference type="HAMAP-Rule" id="MF_00201"/>
    </source>
</evidence>
<evidence type="ECO:0000256" key="1">
    <source>
        <dbReference type="ARBA" id="ARBA00007452"/>
    </source>
</evidence>
<keyword evidence="5 7" id="KW-0234">DNA repair</keyword>
<dbReference type="NCBIfam" id="TIGR00613">
    <property type="entry name" value="reco"/>
    <property type="match status" value="1"/>
</dbReference>
<evidence type="ECO:0000313" key="10">
    <source>
        <dbReference type="Proteomes" id="UP000252249"/>
    </source>
</evidence>
<evidence type="ECO:0000256" key="4">
    <source>
        <dbReference type="ARBA" id="ARBA00023172"/>
    </source>
</evidence>
<gene>
    <name evidence="7 9" type="primary">recO</name>
    <name evidence="9" type="ORF">DU428_03540</name>
</gene>
<evidence type="ECO:0000313" key="9">
    <source>
        <dbReference type="EMBL" id="RCU58460.1"/>
    </source>
</evidence>
<dbReference type="GO" id="GO:0006302">
    <property type="term" value="P:double-strand break repair"/>
    <property type="evidence" value="ECO:0007669"/>
    <property type="project" value="TreeGrafter"/>
</dbReference>
<dbReference type="InterPro" id="IPR003717">
    <property type="entry name" value="RecO"/>
</dbReference>
<reference evidence="9 10" key="1">
    <citation type="submission" date="2018-07" db="EMBL/GenBank/DDBJ databases">
        <title>Oceanihabitans testaceum sp. nov., isolated from marine sediment.</title>
        <authorList>
            <person name="Li C.-M."/>
        </authorList>
    </citation>
    <scope>NUCLEOTIDE SEQUENCE [LARGE SCALE GENOMIC DNA]</scope>
    <source>
        <strain evidence="9 10">S9-10</strain>
    </source>
</reference>
<dbReference type="SUPFAM" id="SSF57863">
    <property type="entry name" value="ArfGap/RecO-like zinc finger"/>
    <property type="match status" value="1"/>
</dbReference>